<evidence type="ECO:0000256" key="1">
    <source>
        <dbReference type="ARBA" id="ARBA00009437"/>
    </source>
</evidence>
<evidence type="ECO:0000313" key="6">
    <source>
        <dbReference type="EMBL" id="MBC3441626.1"/>
    </source>
</evidence>
<reference evidence="8 9" key="1">
    <citation type="journal article" date="2012" name="Plant Soil">
        <title>Screening of plant growth-promoting traits in arsenic-resistant bacteria isolated from the rhizosphere of soybean plants from Argentinean agricultural soil.</title>
        <authorList>
            <person name="Wevar Oller A.L."/>
            <person name="Talano M.A."/>
            <person name="Agostini E."/>
        </authorList>
    </citation>
    <scope>NUCLEOTIDE SEQUENCE [LARGE SCALE GENOMIC DNA]</scope>
    <source>
        <strain evidence="8 9">AW4</strain>
    </source>
</reference>
<dbReference type="Pfam" id="PF00126">
    <property type="entry name" value="HTH_1"/>
    <property type="match status" value="1"/>
</dbReference>
<dbReference type="EMBL" id="JAHWXS010000017">
    <property type="protein sequence ID" value="MFK5735084.1"/>
    <property type="molecule type" value="Genomic_DNA"/>
</dbReference>
<evidence type="ECO:0000313" key="8">
    <source>
        <dbReference type="EMBL" id="MFK5735084.1"/>
    </source>
</evidence>
<evidence type="ECO:0000256" key="3">
    <source>
        <dbReference type="ARBA" id="ARBA00023125"/>
    </source>
</evidence>
<keyword evidence="3" id="KW-0238">DNA-binding</keyword>
<dbReference type="InterPro" id="IPR005119">
    <property type="entry name" value="LysR_subst-bd"/>
</dbReference>
<dbReference type="EMBL" id="JABWRE010000008">
    <property type="protein sequence ID" value="MBC3441626.1"/>
    <property type="molecule type" value="Genomic_DNA"/>
</dbReference>
<gene>
    <name evidence="7" type="ORF">HU737_011370</name>
    <name evidence="6" type="ORF">HU737_13115</name>
    <name evidence="8" type="ORF">KW869_16235</name>
</gene>
<dbReference type="InterPro" id="IPR036390">
    <property type="entry name" value="WH_DNA-bd_sf"/>
</dbReference>
<dbReference type="SUPFAM" id="SSF53850">
    <property type="entry name" value="Periplasmic binding protein-like II"/>
    <property type="match status" value="1"/>
</dbReference>
<sequence length="327" mass="36708">MNPPTSRSAALVNKWEGRRFLNDRLDWNLLRTYLAIGQEGSISRAAARLHITQSAVSQALRRLEEQLECPLILRRGPRFDLTAAGEEVLRIASDIYADVSRISAAVEQRSDAVVGKVRLLTISRVHSALYDEFLGDFHQAHPKVELEIEVLRSADIISSLLQKTATAGLGLCRIAQPKLEQRQLLRQRFAFFCGKRHRLYGRSDVTLDELQGESFVSFVSDQLGGNLSPLAMFRDQHGFTGRIVASSSSFEEIHRLVCAGFGIGCLPEHLLEKDLAQGLLWRLPPAEGIVDVDLLLLWNREQKMTVAESVFLERFQHRLATLEAADL</sequence>
<reference evidence="6" key="2">
    <citation type="journal article" date="2020" name="Microorganisms">
        <title>Reliable Identification of Environmental Pseudomonas Isolates Using the rpoD Gene.</title>
        <authorList>
            <consortium name="The Broad Institute Genome Sequencing Platform"/>
            <person name="Girard L."/>
            <person name="Lood C."/>
            <person name="Rokni-Zadeh H."/>
            <person name="van Noort V."/>
            <person name="Lavigne R."/>
            <person name="De Mot R."/>
        </authorList>
    </citation>
    <scope>NUCLEOTIDE SEQUENCE</scope>
    <source>
        <strain evidence="6">SWRI10</strain>
    </source>
</reference>
<dbReference type="Proteomes" id="UP000599879">
    <property type="component" value="Unassembled WGS sequence"/>
</dbReference>
<protein>
    <submittedName>
        <fullName evidence="6">LysR family transcriptional regulator</fullName>
    </submittedName>
</protein>
<dbReference type="Gene3D" id="1.10.10.10">
    <property type="entry name" value="Winged helix-like DNA-binding domain superfamily/Winged helix DNA-binding domain"/>
    <property type="match status" value="1"/>
</dbReference>
<comment type="caution">
    <text evidence="6">The sequence shown here is derived from an EMBL/GenBank/DDBJ whole genome shotgun (WGS) entry which is preliminary data.</text>
</comment>
<reference evidence="7" key="4">
    <citation type="submission" date="2021-06" db="EMBL/GenBank/DDBJ databases">
        <title>Updating the genus Pseudomonas: Description of 43 new species and partition of the Pseudomonas putida group.</title>
        <authorList>
            <person name="Girard L."/>
            <person name="Lood C."/>
            <person name="Vandamme P."/>
            <person name="Rokni-Zadeh H."/>
            <person name="Van Noort V."/>
            <person name="Hofte M."/>
            <person name="Lavigne R."/>
            <person name="De Mot R."/>
        </authorList>
    </citation>
    <scope>NUCLEOTIDE SEQUENCE</scope>
    <source>
        <strain evidence="7">SWRI10</strain>
    </source>
</reference>
<evidence type="ECO:0000256" key="4">
    <source>
        <dbReference type="ARBA" id="ARBA00023163"/>
    </source>
</evidence>
<dbReference type="PANTHER" id="PTHR30126:SF40">
    <property type="entry name" value="HTH-TYPE TRANSCRIPTIONAL REGULATOR GLTR"/>
    <property type="match status" value="1"/>
</dbReference>
<dbReference type="Gene3D" id="3.40.190.290">
    <property type="match status" value="1"/>
</dbReference>
<dbReference type="GO" id="GO:0000976">
    <property type="term" value="F:transcription cis-regulatory region binding"/>
    <property type="evidence" value="ECO:0007669"/>
    <property type="project" value="TreeGrafter"/>
</dbReference>
<organism evidence="6">
    <name type="scientific">Pseudomonas urmiensis</name>
    <dbReference type="NCBI Taxonomy" id="2745493"/>
    <lineage>
        <taxon>Bacteria</taxon>
        <taxon>Pseudomonadati</taxon>
        <taxon>Pseudomonadota</taxon>
        <taxon>Gammaproteobacteria</taxon>
        <taxon>Pseudomonadales</taxon>
        <taxon>Pseudomonadaceae</taxon>
        <taxon>Pseudomonas</taxon>
    </lineage>
</organism>
<feature type="domain" description="HTH lysR-type" evidence="5">
    <location>
        <begin position="25"/>
        <end position="82"/>
    </location>
</feature>
<comment type="similarity">
    <text evidence="1">Belongs to the LysR transcriptional regulatory family.</text>
</comment>
<evidence type="ECO:0000313" key="7">
    <source>
        <dbReference type="EMBL" id="MBV4536583.1"/>
    </source>
</evidence>
<dbReference type="AlphaFoldDB" id="A0A923FZA4"/>
<dbReference type="SUPFAM" id="SSF46785">
    <property type="entry name" value="Winged helix' DNA-binding domain"/>
    <property type="match status" value="1"/>
</dbReference>
<keyword evidence="9" id="KW-1185">Reference proteome</keyword>
<accession>A0A923FZA4</accession>
<keyword evidence="2" id="KW-0805">Transcription regulation</keyword>
<evidence type="ECO:0000313" key="9">
    <source>
        <dbReference type="Proteomes" id="UP001621534"/>
    </source>
</evidence>
<dbReference type="EMBL" id="JABWRE020000001">
    <property type="protein sequence ID" value="MBV4536583.1"/>
    <property type="molecule type" value="Genomic_DNA"/>
</dbReference>
<proteinExistence type="inferred from homology"/>
<name>A0A923FZA4_9PSED</name>
<keyword evidence="4" id="KW-0804">Transcription</keyword>
<dbReference type="RefSeq" id="WP_186555190.1">
    <property type="nucleotide sequence ID" value="NZ_JABWRE020000001.1"/>
</dbReference>
<dbReference type="PROSITE" id="PS50931">
    <property type="entry name" value="HTH_LYSR"/>
    <property type="match status" value="1"/>
</dbReference>
<dbReference type="CDD" id="cd05466">
    <property type="entry name" value="PBP2_LTTR_substrate"/>
    <property type="match status" value="1"/>
</dbReference>
<evidence type="ECO:0000256" key="2">
    <source>
        <dbReference type="ARBA" id="ARBA00023015"/>
    </source>
</evidence>
<dbReference type="Proteomes" id="UP001621534">
    <property type="component" value="Unassembled WGS sequence"/>
</dbReference>
<dbReference type="InterPro" id="IPR000847">
    <property type="entry name" value="LysR_HTH_N"/>
</dbReference>
<dbReference type="InterPro" id="IPR036388">
    <property type="entry name" value="WH-like_DNA-bd_sf"/>
</dbReference>
<reference evidence="6" key="3">
    <citation type="submission" date="2020-07" db="EMBL/GenBank/DDBJ databases">
        <authorList>
            <person name="Lood C."/>
            <person name="Girard L."/>
        </authorList>
    </citation>
    <scope>NUCLEOTIDE SEQUENCE</scope>
    <source>
        <strain evidence="6">SWRI10</strain>
    </source>
</reference>
<dbReference type="PRINTS" id="PR00039">
    <property type="entry name" value="HTHLYSR"/>
</dbReference>
<dbReference type="PANTHER" id="PTHR30126">
    <property type="entry name" value="HTH-TYPE TRANSCRIPTIONAL REGULATOR"/>
    <property type="match status" value="1"/>
</dbReference>
<evidence type="ECO:0000259" key="5">
    <source>
        <dbReference type="PROSITE" id="PS50931"/>
    </source>
</evidence>
<reference evidence="8" key="5">
    <citation type="submission" date="2021-07" db="EMBL/GenBank/DDBJ databases">
        <authorList>
            <person name="Wevar Oller A.L."/>
            <person name="Talano M.A."/>
            <person name="Torres Tejerizo G.A."/>
            <person name="Agostini E."/>
        </authorList>
    </citation>
    <scope>NUCLEOTIDE SEQUENCE</scope>
    <source>
        <strain evidence="8">AW4</strain>
    </source>
</reference>
<dbReference type="GO" id="GO:0003700">
    <property type="term" value="F:DNA-binding transcription factor activity"/>
    <property type="evidence" value="ECO:0007669"/>
    <property type="project" value="InterPro"/>
</dbReference>
<dbReference type="Pfam" id="PF03466">
    <property type="entry name" value="LysR_substrate"/>
    <property type="match status" value="1"/>
</dbReference>